<dbReference type="PANTHER" id="PTHR10122">
    <property type="entry name" value="CYTOCHROME C OXIDASE SUBUNIT 5B, MITOCHONDRIAL"/>
    <property type="match status" value="1"/>
</dbReference>
<dbReference type="GO" id="GO:0046872">
    <property type="term" value="F:metal ion binding"/>
    <property type="evidence" value="ECO:0007669"/>
    <property type="project" value="UniProtKB-KW"/>
</dbReference>
<name>A0A034WTU6_BACDO</name>
<dbReference type="SUPFAM" id="SSF57802">
    <property type="entry name" value="Rubredoxin-like"/>
    <property type="match status" value="1"/>
</dbReference>
<evidence type="ECO:0000256" key="3">
    <source>
        <dbReference type="PIRSR" id="PIRSR602124-1"/>
    </source>
</evidence>
<protein>
    <submittedName>
        <fullName evidence="4">Cytochrome c oxidase subunit 5B, mitochondrial</fullName>
    </submittedName>
</protein>
<dbReference type="OrthoDB" id="10249250at2759"/>
<gene>
    <name evidence="4" type="primary">COX5B</name>
</gene>
<dbReference type="FunFam" id="2.60.11.10:FF:000004">
    <property type="entry name" value="Cytochrome c oxidase subunit 5B"/>
    <property type="match status" value="1"/>
</dbReference>
<dbReference type="PANTHER" id="PTHR10122:SF0">
    <property type="entry name" value="CYTOCHROME C OXIDASE SUBUNIT 5B, ISOFORM A-RELATED"/>
    <property type="match status" value="1"/>
</dbReference>
<evidence type="ECO:0000256" key="1">
    <source>
        <dbReference type="ARBA" id="ARBA00022723"/>
    </source>
</evidence>
<feature type="binding site" evidence="3">
    <location>
        <position position="93"/>
    </location>
    <ligand>
        <name>Zn(2+)</name>
        <dbReference type="ChEBI" id="CHEBI:29105"/>
    </ligand>
</feature>
<dbReference type="CDD" id="cd00924">
    <property type="entry name" value="Cyt_c_Oxidase_Vb"/>
    <property type="match status" value="1"/>
</dbReference>
<feature type="binding site" evidence="3">
    <location>
        <position position="116"/>
    </location>
    <ligand>
        <name>Zn(2+)</name>
        <dbReference type="ChEBI" id="CHEBI:29105"/>
    </ligand>
</feature>
<reference evidence="4" key="1">
    <citation type="journal article" date="2014" name="BMC Genomics">
        <title>Characterizing the developmental transcriptome of the oriental fruit fly, Bactrocera dorsalis (Diptera: Tephritidae) through comparative genomic analysis with Drosophila melanogaster utilizing modENCODE datasets.</title>
        <authorList>
            <person name="Geib S.M."/>
            <person name="Calla B."/>
            <person name="Hall B."/>
            <person name="Hou S."/>
            <person name="Manoukis N.C."/>
        </authorList>
    </citation>
    <scope>NUCLEOTIDE SEQUENCE</scope>
    <source>
        <strain evidence="4">Punador</strain>
    </source>
</reference>
<dbReference type="AlphaFoldDB" id="A0A034WTU6"/>
<evidence type="ECO:0000313" key="4">
    <source>
        <dbReference type="EMBL" id="JAC58074.1"/>
    </source>
</evidence>
<dbReference type="InterPro" id="IPR036972">
    <property type="entry name" value="Cyt_c_oxidase_su5b_sf"/>
</dbReference>
<organism evidence="4">
    <name type="scientific">Bactrocera dorsalis</name>
    <name type="common">Oriental fruit fly</name>
    <name type="synonym">Dacus dorsalis</name>
    <dbReference type="NCBI Taxonomy" id="27457"/>
    <lineage>
        <taxon>Eukaryota</taxon>
        <taxon>Metazoa</taxon>
        <taxon>Ecdysozoa</taxon>
        <taxon>Arthropoda</taxon>
        <taxon>Hexapoda</taxon>
        <taxon>Insecta</taxon>
        <taxon>Pterygota</taxon>
        <taxon>Neoptera</taxon>
        <taxon>Endopterygota</taxon>
        <taxon>Diptera</taxon>
        <taxon>Brachycera</taxon>
        <taxon>Muscomorpha</taxon>
        <taxon>Tephritoidea</taxon>
        <taxon>Tephritidae</taxon>
        <taxon>Bactrocera</taxon>
        <taxon>Bactrocera</taxon>
    </lineage>
</organism>
<keyword evidence="2 3" id="KW-0862">Zinc</keyword>
<feature type="binding site" evidence="3">
    <location>
        <position position="114"/>
    </location>
    <ligand>
        <name>Zn(2+)</name>
        <dbReference type="ChEBI" id="CHEBI:29105"/>
    </ligand>
</feature>
<dbReference type="GO" id="GO:0045277">
    <property type="term" value="C:respiratory chain complex IV"/>
    <property type="evidence" value="ECO:0007669"/>
    <property type="project" value="InterPro"/>
</dbReference>
<sequence>MASLTIICSLAVQKAARKVICNAIRCISSTKICLAEMNDPMDHATGIEKRELEQWKAGNKDPWLLDTVLKRGPGTKEQPTMIPSAFDGRIVGCSCKGNRFVNWMWLEKGAPKRCECGFYFQLKEVKPV</sequence>
<dbReference type="GO" id="GO:0006123">
    <property type="term" value="P:mitochondrial electron transport, cytochrome c to oxygen"/>
    <property type="evidence" value="ECO:0007669"/>
    <property type="project" value="InterPro"/>
</dbReference>
<dbReference type="Gene3D" id="2.60.11.10">
    <property type="entry name" value="Cytochrome c oxidase, subunit Vb"/>
    <property type="match status" value="1"/>
</dbReference>
<dbReference type="GO" id="GO:0005740">
    <property type="term" value="C:mitochondrial envelope"/>
    <property type="evidence" value="ECO:0007669"/>
    <property type="project" value="InterPro"/>
</dbReference>
<dbReference type="InterPro" id="IPR002124">
    <property type="entry name" value="Cyt_c_oxidase_su5b"/>
</dbReference>
<accession>A0A034WTU6</accession>
<dbReference type="PROSITE" id="PS51359">
    <property type="entry name" value="COX5B_2"/>
    <property type="match status" value="1"/>
</dbReference>
<dbReference type="EMBL" id="GAKP01000878">
    <property type="protein sequence ID" value="JAC58074.1"/>
    <property type="molecule type" value="Transcribed_RNA"/>
</dbReference>
<evidence type="ECO:0000256" key="2">
    <source>
        <dbReference type="ARBA" id="ARBA00022833"/>
    </source>
</evidence>
<dbReference type="Pfam" id="PF01215">
    <property type="entry name" value="COX5B"/>
    <property type="match status" value="1"/>
</dbReference>
<proteinExistence type="predicted"/>
<keyword evidence="1 3" id="KW-0479">Metal-binding</keyword>
<feature type="binding site" evidence="3">
    <location>
        <position position="95"/>
    </location>
    <ligand>
        <name>Zn(2+)</name>
        <dbReference type="ChEBI" id="CHEBI:29105"/>
    </ligand>
</feature>